<dbReference type="InterPro" id="IPR025330">
    <property type="entry name" value="DUF4236"/>
</dbReference>
<gene>
    <name evidence="2" type="ORF">OSH09_13825</name>
</gene>
<accession>A0ABT3VU44</accession>
<dbReference type="Pfam" id="PF14020">
    <property type="entry name" value="DUF4236"/>
    <property type="match status" value="1"/>
</dbReference>
<protein>
    <submittedName>
        <fullName evidence="2">DUF4236 domain-containing protein</fullName>
    </submittedName>
</protein>
<dbReference type="Proteomes" id="UP001209916">
    <property type="component" value="Unassembled WGS sequence"/>
</dbReference>
<organism evidence="2 3">
    <name type="scientific">Alcaligenes parafaecalis</name>
    <dbReference type="NCBI Taxonomy" id="171260"/>
    <lineage>
        <taxon>Bacteria</taxon>
        <taxon>Pseudomonadati</taxon>
        <taxon>Pseudomonadota</taxon>
        <taxon>Betaproteobacteria</taxon>
        <taxon>Burkholderiales</taxon>
        <taxon>Alcaligenaceae</taxon>
        <taxon>Alcaligenes</taxon>
    </lineage>
</organism>
<comment type="caution">
    <text evidence="2">The sequence shown here is derived from an EMBL/GenBank/DDBJ whole genome shotgun (WGS) entry which is preliminary data.</text>
</comment>
<feature type="domain" description="DUF4236" evidence="1">
    <location>
        <begin position="4"/>
        <end position="54"/>
    </location>
</feature>
<dbReference type="EMBL" id="JAPKNA010000004">
    <property type="protein sequence ID" value="MCX5465263.1"/>
    <property type="molecule type" value="Genomic_DNA"/>
</dbReference>
<name>A0ABT3VU44_9BURK</name>
<evidence type="ECO:0000313" key="3">
    <source>
        <dbReference type="Proteomes" id="UP001209916"/>
    </source>
</evidence>
<sequence length="391" mass="44148">MAVRFRRSIKLAPGIRMNLSGSGTSWTLGPRGSTVNVGKRGAHLNTSFLGFSARHTLYKAAPAPKPRQSAQQTQTFSLVCGVTDQGMLSFHDQDGKPVSESVVELAKKQNRQAIQSLIQRKCDEINSECEAVANIHLDTPAPHIAPRYVPDRFLRSEPVFPALLRPKWWEKLFPKRLEKLNLLNQQIAGEHQRLLAAWKSDQSQHAYEQEQRRKLLEEDIYQDTAAMEQWLEANLQDIAWPRETPISLDIAEQGTHVHLDIDLPEIEDMPSKIAAVPARGLKLSVKDLPAVQVRKRYMAHVHGVGFRIIGETFAALPVVQRITLSGFSQRYDPATGQLRDDYLYSVNVSREAWAGINFDMLPMIDVVEALAQFDLRRNMSKTGVFKPIEPF</sequence>
<keyword evidence="3" id="KW-1185">Reference proteome</keyword>
<evidence type="ECO:0000313" key="2">
    <source>
        <dbReference type="EMBL" id="MCX5465263.1"/>
    </source>
</evidence>
<proteinExistence type="predicted"/>
<reference evidence="2 3" key="1">
    <citation type="submission" date="2022-11" db="EMBL/GenBank/DDBJ databases">
        <title>Biodiversity and phylogenetic relationships of bacteria.</title>
        <authorList>
            <person name="Machado R.A.R."/>
            <person name="Bhat A."/>
            <person name="Loulou A."/>
            <person name="Kallel S."/>
        </authorList>
    </citation>
    <scope>NUCLEOTIDE SEQUENCE [LARGE SCALE GENOMIC DNA]</scope>
    <source>
        <strain evidence="2 3">DSM 13975</strain>
    </source>
</reference>
<evidence type="ECO:0000259" key="1">
    <source>
        <dbReference type="Pfam" id="PF14020"/>
    </source>
</evidence>